<name>A0A918X9B2_9ACTN</name>
<evidence type="ECO:0008006" key="3">
    <source>
        <dbReference type="Google" id="ProtNLM"/>
    </source>
</evidence>
<dbReference type="Gene3D" id="3.30.530.20">
    <property type="match status" value="1"/>
</dbReference>
<gene>
    <name evidence="1" type="ORF">GCM10007147_06970</name>
</gene>
<dbReference type="AlphaFoldDB" id="A0A918X9B2"/>
<dbReference type="CDD" id="cd07812">
    <property type="entry name" value="SRPBCC"/>
    <property type="match status" value="1"/>
</dbReference>
<evidence type="ECO:0000313" key="1">
    <source>
        <dbReference type="EMBL" id="GHD17618.1"/>
    </source>
</evidence>
<reference evidence="1 2" key="1">
    <citation type="journal article" date="2014" name="Int. J. Syst. Evol. Microbiol.">
        <title>Complete genome sequence of Corynebacterium casei LMG S-19264T (=DSM 44701T), isolated from a smear-ripened cheese.</title>
        <authorList>
            <consortium name="US DOE Joint Genome Institute (JGI-PGF)"/>
            <person name="Walter F."/>
            <person name="Albersmeier A."/>
            <person name="Kalinowski J."/>
            <person name="Ruckert C."/>
        </authorList>
    </citation>
    <scope>NUCLEOTIDE SEQUENCE [LARGE SCALE GENOMIC DNA]</scope>
    <source>
        <strain evidence="1 2">KCTC 19473</strain>
    </source>
</reference>
<dbReference type="InterPro" id="IPR019587">
    <property type="entry name" value="Polyketide_cyclase/dehydratase"/>
</dbReference>
<keyword evidence="2" id="KW-1185">Reference proteome</keyword>
<evidence type="ECO:0000313" key="2">
    <source>
        <dbReference type="Proteomes" id="UP000654947"/>
    </source>
</evidence>
<dbReference type="SUPFAM" id="SSF55961">
    <property type="entry name" value="Bet v1-like"/>
    <property type="match status" value="1"/>
</dbReference>
<protein>
    <recommendedName>
        <fullName evidence="3">SRPBCC family protein</fullName>
    </recommendedName>
</protein>
<dbReference type="InterPro" id="IPR023393">
    <property type="entry name" value="START-like_dom_sf"/>
</dbReference>
<dbReference type="Proteomes" id="UP000654947">
    <property type="component" value="Unassembled WGS sequence"/>
</dbReference>
<dbReference type="EMBL" id="BMXL01000002">
    <property type="protein sequence ID" value="GHD17618.1"/>
    <property type="molecule type" value="Genomic_DNA"/>
</dbReference>
<comment type="caution">
    <text evidence="1">The sequence shown here is derived from an EMBL/GenBank/DDBJ whole genome shotgun (WGS) entry which is preliminary data.</text>
</comment>
<proteinExistence type="predicted"/>
<accession>A0A918X9B2</accession>
<dbReference type="Pfam" id="PF10604">
    <property type="entry name" value="Polyketide_cyc2"/>
    <property type="match status" value="1"/>
</dbReference>
<sequence>MINPESLSGGWPGPTATLLTMNQSVIHASPLFDVSARIEVEASPHAVYDVVSDLPRSAEWSPECRGGTWVSGEPRAVGSVFRGENLRSEDVVAWAPLVRGVWHTQARVVAAEPARTFRWMMLSHAAEDQESIWGFDLWPADAGALLTHHFRMGRATAGIHKITQDLDETDRKRFVEEWTAKLEQDLDATLNRIKKAIERA</sequence>
<organism evidence="1 2">
    <name type="scientific">Nocardiopsis kunsanensis</name>
    <dbReference type="NCBI Taxonomy" id="141693"/>
    <lineage>
        <taxon>Bacteria</taxon>
        <taxon>Bacillati</taxon>
        <taxon>Actinomycetota</taxon>
        <taxon>Actinomycetes</taxon>
        <taxon>Streptosporangiales</taxon>
        <taxon>Nocardiopsidaceae</taxon>
        <taxon>Nocardiopsis</taxon>
    </lineage>
</organism>